<dbReference type="EMBL" id="JASXSV010000001">
    <property type="protein sequence ID" value="MDP0587833.1"/>
    <property type="molecule type" value="Genomic_DNA"/>
</dbReference>
<name>A0AA90SWL5_9GAMM</name>
<protein>
    <submittedName>
        <fullName evidence="1">Uncharacterized protein</fullName>
    </submittedName>
</protein>
<evidence type="ECO:0000313" key="1">
    <source>
        <dbReference type="EMBL" id="MDP0587833.1"/>
    </source>
</evidence>
<accession>A0AA90SWL5</accession>
<organism evidence="1 2">
    <name type="scientific">Candidatus Endonucleibacter bathymodioli</name>
    <dbReference type="NCBI Taxonomy" id="539814"/>
    <lineage>
        <taxon>Bacteria</taxon>
        <taxon>Pseudomonadati</taxon>
        <taxon>Pseudomonadota</taxon>
        <taxon>Gammaproteobacteria</taxon>
        <taxon>Oceanospirillales</taxon>
        <taxon>Endozoicomonadaceae</taxon>
        <taxon>Candidatus Endonucleibacter</taxon>
    </lineage>
</organism>
<keyword evidence="2" id="KW-1185">Reference proteome</keyword>
<comment type="caution">
    <text evidence="1">The sequence shown here is derived from an EMBL/GenBank/DDBJ whole genome shotgun (WGS) entry which is preliminary data.</text>
</comment>
<dbReference type="AlphaFoldDB" id="A0AA90SWL5"/>
<gene>
    <name evidence="1" type="ORF">QS748_00925</name>
</gene>
<dbReference type="Proteomes" id="UP001178148">
    <property type="component" value="Unassembled WGS sequence"/>
</dbReference>
<sequence length="62" mass="7173">MGHDISHIFIKPVTQHVFDAEKLIVFDKCYIAQLSEKDINNICIKEHKILMKTGSYILNNTL</sequence>
<reference evidence="1 2" key="1">
    <citation type="journal article" date="2023" name="bioRxiv">
        <title>An intranuclear bacterial parasite of deep-sea mussels expresses apoptosis inhibitors acquired from its host.</title>
        <authorList>
            <person name="Gonzalez Porras M.A."/>
            <person name="Assie A."/>
            <person name="Tietjen M."/>
            <person name="Violette M."/>
            <person name="Kleiner M."/>
            <person name="Gruber-Vodicka H."/>
            <person name="Dubilier N."/>
            <person name="Leisch N."/>
        </authorList>
    </citation>
    <scope>NUCLEOTIDE SEQUENCE [LARGE SCALE GENOMIC DNA]</scope>
    <source>
        <strain evidence="1">IAP13</strain>
    </source>
</reference>
<proteinExistence type="predicted"/>
<evidence type="ECO:0000313" key="2">
    <source>
        <dbReference type="Proteomes" id="UP001178148"/>
    </source>
</evidence>